<dbReference type="Proteomes" id="UP000462055">
    <property type="component" value="Unassembled WGS sequence"/>
</dbReference>
<comment type="caution">
    <text evidence="2">The sequence shown here is derived from an EMBL/GenBank/DDBJ whole genome shotgun (WGS) entry which is preliminary data.</text>
</comment>
<keyword evidence="3" id="KW-1185">Reference proteome</keyword>
<accession>A0A6I4MTM8</accession>
<keyword evidence="1" id="KW-0472">Membrane</keyword>
<evidence type="ECO:0000256" key="1">
    <source>
        <dbReference type="SAM" id="Phobius"/>
    </source>
</evidence>
<evidence type="ECO:0000313" key="3">
    <source>
        <dbReference type="Proteomes" id="UP000462055"/>
    </source>
</evidence>
<feature type="transmembrane region" description="Helical" evidence="1">
    <location>
        <begin position="20"/>
        <end position="42"/>
    </location>
</feature>
<dbReference type="EMBL" id="WBMS02000067">
    <property type="protein sequence ID" value="MWA07247.1"/>
    <property type="molecule type" value="Genomic_DNA"/>
</dbReference>
<dbReference type="RefSeq" id="WP_151600144.1">
    <property type="nucleotide sequence ID" value="NZ_WBMS02000067.1"/>
</dbReference>
<gene>
    <name evidence="2" type="ORF">F8568_044340</name>
</gene>
<dbReference type="AlphaFoldDB" id="A0A6I4MTM8"/>
<reference evidence="2" key="1">
    <citation type="submission" date="2019-12" db="EMBL/GenBank/DDBJ databases">
        <title>Actinomadura physcomitrii sp. nov., a novel actinomycete isolated from moss [Physcomitrium sphaericum (Ludw) Fuernr].</title>
        <authorList>
            <person name="Zhuang X."/>
        </authorList>
    </citation>
    <scope>NUCLEOTIDE SEQUENCE [LARGE SCALE GENOMIC DNA]</scope>
    <source>
        <strain evidence="2">LD22</strain>
    </source>
</reference>
<organism evidence="2 3">
    <name type="scientific">Actinomadura physcomitrii</name>
    <dbReference type="NCBI Taxonomy" id="2650748"/>
    <lineage>
        <taxon>Bacteria</taxon>
        <taxon>Bacillati</taxon>
        <taxon>Actinomycetota</taxon>
        <taxon>Actinomycetes</taxon>
        <taxon>Streptosporangiales</taxon>
        <taxon>Thermomonosporaceae</taxon>
        <taxon>Actinomadura</taxon>
    </lineage>
</organism>
<keyword evidence="1" id="KW-1133">Transmembrane helix</keyword>
<evidence type="ECO:0000313" key="2">
    <source>
        <dbReference type="EMBL" id="MWA07247.1"/>
    </source>
</evidence>
<proteinExistence type="predicted"/>
<sequence>MTWLRKLDEGLGWLLHRLAVVVVAACALGLLASVVLIVAGLLRISPFHALGGVGVVSLLFYTARNTEGGGPDEPGQPGDWY</sequence>
<name>A0A6I4MTM8_9ACTN</name>
<protein>
    <submittedName>
        <fullName evidence="2">Uncharacterized protein</fullName>
    </submittedName>
</protein>
<keyword evidence="1" id="KW-0812">Transmembrane</keyword>